<keyword evidence="2" id="KW-1185">Reference proteome</keyword>
<evidence type="ECO:0000313" key="2">
    <source>
        <dbReference type="Proteomes" id="UP000276133"/>
    </source>
</evidence>
<evidence type="ECO:0000313" key="1">
    <source>
        <dbReference type="EMBL" id="RNA09067.1"/>
    </source>
</evidence>
<name>A0A3M7QC86_BRAPC</name>
<comment type="caution">
    <text evidence="1">The sequence shown here is derived from an EMBL/GenBank/DDBJ whole genome shotgun (WGS) entry which is preliminary data.</text>
</comment>
<accession>A0A3M7QC86</accession>
<protein>
    <submittedName>
        <fullName evidence="1">Uncharacterized protein</fullName>
    </submittedName>
</protein>
<organism evidence="1 2">
    <name type="scientific">Brachionus plicatilis</name>
    <name type="common">Marine rotifer</name>
    <name type="synonym">Brachionus muelleri</name>
    <dbReference type="NCBI Taxonomy" id="10195"/>
    <lineage>
        <taxon>Eukaryota</taxon>
        <taxon>Metazoa</taxon>
        <taxon>Spiralia</taxon>
        <taxon>Gnathifera</taxon>
        <taxon>Rotifera</taxon>
        <taxon>Eurotatoria</taxon>
        <taxon>Monogononta</taxon>
        <taxon>Pseudotrocha</taxon>
        <taxon>Ploima</taxon>
        <taxon>Brachionidae</taxon>
        <taxon>Brachionus</taxon>
    </lineage>
</organism>
<sequence length="70" mass="8355">MLVPRNNTFISVHFLIFDTIKKTHLVVRFSIKSWEKSIFIYCLDFKNIDVCVGRSVNLIIDKIQMMENYK</sequence>
<gene>
    <name evidence="1" type="ORF">BpHYR1_048283</name>
</gene>
<dbReference type="Proteomes" id="UP000276133">
    <property type="component" value="Unassembled WGS sequence"/>
</dbReference>
<dbReference type="EMBL" id="REGN01006555">
    <property type="protein sequence ID" value="RNA09067.1"/>
    <property type="molecule type" value="Genomic_DNA"/>
</dbReference>
<reference evidence="1 2" key="1">
    <citation type="journal article" date="2018" name="Sci. Rep.">
        <title>Genomic signatures of local adaptation to the degree of environmental predictability in rotifers.</title>
        <authorList>
            <person name="Franch-Gras L."/>
            <person name="Hahn C."/>
            <person name="Garcia-Roger E.M."/>
            <person name="Carmona M.J."/>
            <person name="Serra M."/>
            <person name="Gomez A."/>
        </authorList>
    </citation>
    <scope>NUCLEOTIDE SEQUENCE [LARGE SCALE GENOMIC DNA]</scope>
    <source>
        <strain evidence="1">HYR1</strain>
    </source>
</reference>
<dbReference type="AlphaFoldDB" id="A0A3M7QC86"/>
<proteinExistence type="predicted"/>